<dbReference type="Gene3D" id="3.40.630.10">
    <property type="entry name" value="Zn peptidases"/>
    <property type="match status" value="1"/>
</dbReference>
<dbReference type="PRINTS" id="PR00481">
    <property type="entry name" value="LAMNOPPTDASE"/>
</dbReference>
<evidence type="ECO:0000256" key="4">
    <source>
        <dbReference type="ARBA" id="ARBA00022801"/>
    </source>
</evidence>
<accession>T0Y269</accession>
<gene>
    <name evidence="7" type="ORF">B2A_14612</name>
</gene>
<dbReference type="InterPro" id="IPR011356">
    <property type="entry name" value="Leucine_aapep/pepB"/>
</dbReference>
<dbReference type="AlphaFoldDB" id="T0Y269"/>
<evidence type="ECO:0000256" key="3">
    <source>
        <dbReference type="ARBA" id="ARBA00022670"/>
    </source>
</evidence>
<evidence type="ECO:0000259" key="6">
    <source>
        <dbReference type="Pfam" id="PF02789"/>
    </source>
</evidence>
<keyword evidence="2 7" id="KW-0031">Aminopeptidase</keyword>
<protein>
    <submittedName>
        <fullName evidence="7">Leucyl aminopeptidase</fullName>
    </submittedName>
</protein>
<evidence type="ECO:0000313" key="7">
    <source>
        <dbReference type="EMBL" id="EQD29186.1"/>
    </source>
</evidence>
<dbReference type="Pfam" id="PF02789">
    <property type="entry name" value="Peptidase_M17_N"/>
    <property type="match status" value="1"/>
</dbReference>
<feature type="non-terminal residue" evidence="7">
    <location>
        <position position="338"/>
    </location>
</feature>
<dbReference type="GO" id="GO:0006508">
    <property type="term" value="P:proteolysis"/>
    <property type="evidence" value="ECO:0007669"/>
    <property type="project" value="UniProtKB-KW"/>
</dbReference>
<dbReference type="GO" id="GO:0070006">
    <property type="term" value="F:metalloaminopeptidase activity"/>
    <property type="evidence" value="ECO:0007669"/>
    <property type="project" value="InterPro"/>
</dbReference>
<dbReference type="PANTHER" id="PTHR11963:SF23">
    <property type="entry name" value="CYTOSOL AMINOPEPTIDASE"/>
    <property type="match status" value="1"/>
</dbReference>
<dbReference type="Pfam" id="PF00883">
    <property type="entry name" value="Peptidase_M17"/>
    <property type="match status" value="1"/>
</dbReference>
<organism evidence="7">
    <name type="scientific">mine drainage metagenome</name>
    <dbReference type="NCBI Taxonomy" id="410659"/>
    <lineage>
        <taxon>unclassified sequences</taxon>
        <taxon>metagenomes</taxon>
        <taxon>ecological metagenomes</taxon>
    </lineage>
</organism>
<reference evidence="7" key="1">
    <citation type="submission" date="2013-08" db="EMBL/GenBank/DDBJ databases">
        <authorList>
            <person name="Mendez C."/>
            <person name="Richter M."/>
            <person name="Ferrer M."/>
            <person name="Sanchez J."/>
        </authorList>
    </citation>
    <scope>NUCLEOTIDE SEQUENCE</scope>
</reference>
<evidence type="ECO:0000259" key="5">
    <source>
        <dbReference type="Pfam" id="PF00883"/>
    </source>
</evidence>
<evidence type="ECO:0000256" key="1">
    <source>
        <dbReference type="ARBA" id="ARBA00009528"/>
    </source>
</evidence>
<keyword evidence="4" id="KW-0378">Hydrolase</keyword>
<dbReference type="PANTHER" id="PTHR11963">
    <property type="entry name" value="LEUCINE AMINOPEPTIDASE-RELATED"/>
    <property type="match status" value="1"/>
</dbReference>
<dbReference type="Gene3D" id="3.40.220.10">
    <property type="entry name" value="Leucine Aminopeptidase, subunit E, domain 1"/>
    <property type="match status" value="1"/>
</dbReference>
<keyword evidence="3" id="KW-0645">Protease</keyword>
<sequence length="338" mass="35449">MKVAVERREATASSADVVVSGLFGVEGKDERPPASLAQEDAAVGGLLLPAWKRREIRGKRREVTVFHRPDGRGRWVTVGLGPRAGHTSEGVRRAAAEAIRAVKGKGARTLGFRLASFTSDSVSAADAARALTDGAILGGYDFLRYRSVAEPGVEDVSIHLGKEHGTDERRLAAEVAEEVGLAENVLWTREIGNLPADTATPQRLAEIATELGQDAGLKVTVFDEKALAKMGCGGLLAVGSGSVHPPRLIVIEYAGGSRRGRTVAIVGKGITFDSGGISIKPAARMADMKFDKSGAVAVLGILRGAARLKVAPRVIGVLCCAENLPSGSSYRPGDVVRT</sequence>
<dbReference type="SUPFAM" id="SSF52949">
    <property type="entry name" value="Macro domain-like"/>
    <property type="match status" value="1"/>
</dbReference>
<dbReference type="SUPFAM" id="SSF53187">
    <property type="entry name" value="Zn-dependent exopeptidases"/>
    <property type="match status" value="1"/>
</dbReference>
<feature type="domain" description="Peptidase M17 leucyl aminopeptidase N-terminal" evidence="6">
    <location>
        <begin position="26"/>
        <end position="147"/>
    </location>
</feature>
<dbReference type="InterPro" id="IPR043472">
    <property type="entry name" value="Macro_dom-like"/>
</dbReference>
<feature type="domain" description="Cytosol aminopeptidase" evidence="5">
    <location>
        <begin position="187"/>
        <end position="337"/>
    </location>
</feature>
<dbReference type="GO" id="GO:0005737">
    <property type="term" value="C:cytoplasm"/>
    <property type="evidence" value="ECO:0007669"/>
    <property type="project" value="InterPro"/>
</dbReference>
<dbReference type="GO" id="GO:0030145">
    <property type="term" value="F:manganese ion binding"/>
    <property type="evidence" value="ECO:0007669"/>
    <property type="project" value="InterPro"/>
</dbReference>
<comment type="caution">
    <text evidence="7">The sequence shown here is derived from an EMBL/GenBank/DDBJ whole genome shotgun (WGS) entry which is preliminary data.</text>
</comment>
<evidence type="ECO:0000256" key="2">
    <source>
        <dbReference type="ARBA" id="ARBA00022438"/>
    </source>
</evidence>
<name>T0Y269_9ZZZZ</name>
<dbReference type="InterPro" id="IPR008283">
    <property type="entry name" value="Peptidase_M17_N"/>
</dbReference>
<reference evidence="7" key="2">
    <citation type="journal article" date="2014" name="ISME J.">
        <title>Microbial stratification in low pH oxic and suboxic macroscopic growths along an acid mine drainage.</title>
        <authorList>
            <person name="Mendez-Garcia C."/>
            <person name="Mesa V."/>
            <person name="Sprenger R.R."/>
            <person name="Richter M."/>
            <person name="Diez M.S."/>
            <person name="Solano J."/>
            <person name="Bargiela R."/>
            <person name="Golyshina O.V."/>
            <person name="Manteca A."/>
            <person name="Ramos J.L."/>
            <person name="Gallego J.R."/>
            <person name="Llorente I."/>
            <person name="Martins Dos Santos V.A."/>
            <person name="Jensen O.N."/>
            <person name="Pelaez A.I."/>
            <person name="Sanchez J."/>
            <person name="Ferrer M."/>
        </authorList>
    </citation>
    <scope>NUCLEOTIDE SEQUENCE</scope>
</reference>
<dbReference type="InterPro" id="IPR000819">
    <property type="entry name" value="Peptidase_M17_C"/>
</dbReference>
<dbReference type="EMBL" id="AUZZ01010615">
    <property type="protein sequence ID" value="EQD29186.1"/>
    <property type="molecule type" value="Genomic_DNA"/>
</dbReference>
<proteinExistence type="inferred from homology"/>
<comment type="similarity">
    <text evidence="1">Belongs to the peptidase M17 family.</text>
</comment>